<dbReference type="RefSeq" id="WP_210154819.1">
    <property type="nucleotide sequence ID" value="NZ_JAFCNB010000003.1"/>
</dbReference>
<keyword evidence="1" id="KW-0812">Transmembrane</keyword>
<sequence length="63" mass="6287">MHSRLRFALTAAAAAALAAVLVWAVYQAALALLTSYVQIVLGVMLVAVLGAAADPGGGGPYCT</sequence>
<accession>A0A940WHW3</accession>
<gene>
    <name evidence="2" type="ORF">JOL79_06805</name>
</gene>
<dbReference type="Proteomes" id="UP000674234">
    <property type="component" value="Unassembled WGS sequence"/>
</dbReference>
<comment type="caution">
    <text evidence="2">The sequence shown here is derived from an EMBL/GenBank/DDBJ whole genome shotgun (WGS) entry which is preliminary data.</text>
</comment>
<keyword evidence="1" id="KW-1133">Transmembrane helix</keyword>
<dbReference type="AlphaFoldDB" id="A0A940WHW3"/>
<feature type="transmembrane region" description="Helical" evidence="1">
    <location>
        <begin position="34"/>
        <end position="53"/>
    </location>
</feature>
<reference evidence="2" key="1">
    <citation type="submission" date="2021-02" db="EMBL/GenBank/DDBJ databases">
        <title>Draft genome sequence of Microbispora sp. RL4-1S isolated from rice leaves in Thailand.</title>
        <authorList>
            <person name="Muangham S."/>
            <person name="Duangmal K."/>
        </authorList>
    </citation>
    <scope>NUCLEOTIDE SEQUENCE</scope>
    <source>
        <strain evidence="2">RL4-1S</strain>
    </source>
</reference>
<name>A0A940WHW3_9ACTN</name>
<dbReference type="EMBL" id="JAFCNB010000003">
    <property type="protein sequence ID" value="MBP2703507.1"/>
    <property type="molecule type" value="Genomic_DNA"/>
</dbReference>
<organism evidence="2 3">
    <name type="scientific">Microbispora oryzae</name>
    <dbReference type="NCBI Taxonomy" id="2806554"/>
    <lineage>
        <taxon>Bacteria</taxon>
        <taxon>Bacillati</taxon>
        <taxon>Actinomycetota</taxon>
        <taxon>Actinomycetes</taxon>
        <taxon>Streptosporangiales</taxon>
        <taxon>Streptosporangiaceae</taxon>
        <taxon>Microbispora</taxon>
    </lineage>
</organism>
<evidence type="ECO:0000313" key="2">
    <source>
        <dbReference type="EMBL" id="MBP2703507.1"/>
    </source>
</evidence>
<evidence type="ECO:0000256" key="1">
    <source>
        <dbReference type="SAM" id="Phobius"/>
    </source>
</evidence>
<keyword evidence="3" id="KW-1185">Reference proteome</keyword>
<keyword evidence="1" id="KW-0472">Membrane</keyword>
<evidence type="ECO:0000313" key="3">
    <source>
        <dbReference type="Proteomes" id="UP000674234"/>
    </source>
</evidence>
<protein>
    <submittedName>
        <fullName evidence="2">Uncharacterized protein</fullName>
    </submittedName>
</protein>
<proteinExistence type="predicted"/>